<comment type="catalytic activity">
    <reaction evidence="7">
        <text>[protein]-L-isoaspartate + S-adenosyl-L-methionine = [protein]-L-isoaspartate alpha-methyl ester + S-adenosyl-L-homocysteine</text>
        <dbReference type="Rhea" id="RHEA:12705"/>
        <dbReference type="Rhea" id="RHEA-COMP:12143"/>
        <dbReference type="Rhea" id="RHEA-COMP:12144"/>
        <dbReference type="ChEBI" id="CHEBI:57856"/>
        <dbReference type="ChEBI" id="CHEBI:59789"/>
        <dbReference type="ChEBI" id="CHEBI:90596"/>
        <dbReference type="ChEBI" id="CHEBI:90598"/>
        <dbReference type="EC" id="2.1.1.77"/>
    </reaction>
</comment>
<comment type="caution">
    <text evidence="8">The sequence shown here is derived from an EMBL/GenBank/DDBJ whole genome shotgun (WGS) entry which is preliminary data.</text>
</comment>
<reference evidence="9" key="1">
    <citation type="submission" date="2016-03" db="EMBL/GenBank/DDBJ databases">
        <authorList>
            <person name="Heylen K."/>
            <person name="De Vos P."/>
            <person name="Vekeman B."/>
        </authorList>
    </citation>
    <scope>NUCLEOTIDE SEQUENCE [LARGE SCALE GENOMIC DNA]</scope>
    <source>
        <strain evidence="9">R-45383</strain>
    </source>
</reference>
<dbReference type="AlphaFoldDB" id="A0A177NLW5"/>
<evidence type="ECO:0000256" key="5">
    <source>
        <dbReference type="ARBA" id="ARBA00022679"/>
    </source>
</evidence>
<dbReference type="EMBL" id="LUUK01000172">
    <property type="protein sequence ID" value="OAI18179.1"/>
    <property type="molecule type" value="Genomic_DNA"/>
</dbReference>
<evidence type="ECO:0000313" key="8">
    <source>
        <dbReference type="EMBL" id="OAI18179.1"/>
    </source>
</evidence>
<dbReference type="InterPro" id="IPR000682">
    <property type="entry name" value="PCMT"/>
</dbReference>
<accession>A0A177NLW5</accession>
<comment type="function">
    <text evidence="7">Catalyzes the methyl esterification of L-isoaspartyl residues in peptides and proteins that result from spontaneous decomposition of normal L-aspartyl and L-asparaginyl residues. It plays a role in the repair and/or degradation of damaged proteins.</text>
</comment>
<dbReference type="NCBIfam" id="NF001453">
    <property type="entry name" value="PRK00312.1"/>
    <property type="match status" value="1"/>
</dbReference>
<dbReference type="SUPFAM" id="SSF53335">
    <property type="entry name" value="S-adenosyl-L-methionine-dependent methyltransferases"/>
    <property type="match status" value="1"/>
</dbReference>
<evidence type="ECO:0000256" key="1">
    <source>
        <dbReference type="ARBA" id="ARBA00004496"/>
    </source>
</evidence>
<dbReference type="Pfam" id="PF01135">
    <property type="entry name" value="PCMT"/>
    <property type="match status" value="1"/>
</dbReference>
<keyword evidence="3 7" id="KW-0963">Cytoplasm</keyword>
<dbReference type="PANTHER" id="PTHR11579:SF0">
    <property type="entry name" value="PROTEIN-L-ISOASPARTATE(D-ASPARTATE) O-METHYLTRANSFERASE"/>
    <property type="match status" value="1"/>
</dbReference>
<evidence type="ECO:0000256" key="2">
    <source>
        <dbReference type="ARBA" id="ARBA00005369"/>
    </source>
</evidence>
<dbReference type="NCBIfam" id="TIGR00080">
    <property type="entry name" value="pimt"/>
    <property type="match status" value="1"/>
</dbReference>
<dbReference type="Proteomes" id="UP000077628">
    <property type="component" value="Unassembled WGS sequence"/>
</dbReference>
<dbReference type="GO" id="GO:0004719">
    <property type="term" value="F:protein-L-isoaspartate (D-aspartate) O-methyltransferase activity"/>
    <property type="evidence" value="ECO:0007669"/>
    <property type="project" value="UniProtKB-UniRule"/>
</dbReference>
<keyword evidence="6 7" id="KW-0949">S-adenosyl-L-methionine</keyword>
<dbReference type="OrthoDB" id="9810066at2"/>
<comment type="subcellular location">
    <subcellularLocation>
        <location evidence="1 7">Cytoplasm</location>
    </subcellularLocation>
</comment>
<sequence>MSRRIQGIGMTSRRTRERMISRLRQQGISDNKVLAVMADTPRHIFVDEALESRAYEDTALPIGHNQTISQPYIVAKMTELLLQSAVPTKVLEIGTGCGYQTAILAKLVSQVYTVERIAPLMKKARDTLWELNIKTVGFKHTDGGWGWPEHAPFEGILAAAAPAEVPEALLQQLAVGGVLVIPVGQEGKQYLHRIVRTDEGYLDEVIERVTFVPFLSGVTG</sequence>
<evidence type="ECO:0000313" key="9">
    <source>
        <dbReference type="Proteomes" id="UP000077628"/>
    </source>
</evidence>
<evidence type="ECO:0000256" key="7">
    <source>
        <dbReference type="HAMAP-Rule" id="MF_00090"/>
    </source>
</evidence>
<name>A0A177NLW5_9GAMM</name>
<evidence type="ECO:0000256" key="6">
    <source>
        <dbReference type="ARBA" id="ARBA00022691"/>
    </source>
</evidence>
<feature type="active site" evidence="7">
    <location>
        <position position="69"/>
    </location>
</feature>
<dbReference type="GO" id="GO:0005737">
    <property type="term" value="C:cytoplasm"/>
    <property type="evidence" value="ECO:0007669"/>
    <property type="project" value="UniProtKB-SubCell"/>
</dbReference>
<dbReference type="GO" id="GO:0030091">
    <property type="term" value="P:protein repair"/>
    <property type="evidence" value="ECO:0007669"/>
    <property type="project" value="UniProtKB-UniRule"/>
</dbReference>
<dbReference type="GO" id="GO:0032259">
    <property type="term" value="P:methylation"/>
    <property type="evidence" value="ECO:0007669"/>
    <property type="project" value="UniProtKB-KW"/>
</dbReference>
<keyword evidence="9" id="KW-1185">Reference proteome</keyword>
<comment type="similarity">
    <text evidence="2 7">Belongs to the methyltransferase superfamily. L-isoaspartyl/D-aspartyl protein methyltransferase family.</text>
</comment>
<proteinExistence type="inferred from homology"/>
<dbReference type="HAMAP" id="MF_00090">
    <property type="entry name" value="PIMT"/>
    <property type="match status" value="1"/>
</dbReference>
<dbReference type="FunFam" id="3.40.50.150:FF:000010">
    <property type="entry name" value="Protein-L-isoaspartate O-methyltransferase"/>
    <property type="match status" value="1"/>
</dbReference>
<dbReference type="Gene3D" id="3.40.50.150">
    <property type="entry name" value="Vaccinia Virus protein VP39"/>
    <property type="match status" value="1"/>
</dbReference>
<keyword evidence="4 7" id="KW-0489">Methyltransferase</keyword>
<keyword evidence="5 7" id="KW-0808">Transferase</keyword>
<dbReference type="InterPro" id="IPR029063">
    <property type="entry name" value="SAM-dependent_MTases_sf"/>
</dbReference>
<dbReference type="EC" id="2.1.1.77" evidence="7"/>
<protein>
    <recommendedName>
        <fullName evidence="7">Protein-L-isoaspartate O-methyltransferase</fullName>
        <ecNumber evidence="7">2.1.1.77</ecNumber>
    </recommendedName>
    <alternativeName>
        <fullName evidence="7">L-isoaspartyl protein carboxyl methyltransferase</fullName>
    </alternativeName>
    <alternativeName>
        <fullName evidence="7">Protein L-isoaspartyl methyltransferase</fullName>
    </alternativeName>
    <alternativeName>
        <fullName evidence="7">Protein-beta-aspartate methyltransferase</fullName>
        <shortName evidence="7">PIMT</shortName>
    </alternativeName>
</protein>
<evidence type="ECO:0000256" key="4">
    <source>
        <dbReference type="ARBA" id="ARBA00022603"/>
    </source>
</evidence>
<gene>
    <name evidence="7 8" type="primary">pcm</name>
    <name evidence="8" type="ORF">A1355_06335</name>
</gene>
<organism evidence="8 9">
    <name type="scientific">Methylomonas koyamae</name>
    <dbReference type="NCBI Taxonomy" id="702114"/>
    <lineage>
        <taxon>Bacteria</taxon>
        <taxon>Pseudomonadati</taxon>
        <taxon>Pseudomonadota</taxon>
        <taxon>Gammaproteobacteria</taxon>
        <taxon>Methylococcales</taxon>
        <taxon>Methylococcaceae</taxon>
        <taxon>Methylomonas</taxon>
    </lineage>
</organism>
<evidence type="ECO:0000256" key="3">
    <source>
        <dbReference type="ARBA" id="ARBA00022490"/>
    </source>
</evidence>
<dbReference type="PANTHER" id="PTHR11579">
    <property type="entry name" value="PROTEIN-L-ISOASPARTATE O-METHYLTRANSFERASE"/>
    <property type="match status" value="1"/>
</dbReference>
<dbReference type="STRING" id="702114.A1355_06335"/>